<organism evidence="1 2">
    <name type="scientific">Terriglobus saanensis (strain ATCC BAA-1853 / DSM 23119 / SP1PR4)</name>
    <dbReference type="NCBI Taxonomy" id="401053"/>
    <lineage>
        <taxon>Bacteria</taxon>
        <taxon>Pseudomonadati</taxon>
        <taxon>Acidobacteriota</taxon>
        <taxon>Terriglobia</taxon>
        <taxon>Terriglobales</taxon>
        <taxon>Acidobacteriaceae</taxon>
        <taxon>Terriglobus</taxon>
    </lineage>
</organism>
<dbReference type="STRING" id="401053.AciPR4_1630"/>
<protein>
    <submittedName>
        <fullName evidence="1">Uncharacterized protein</fullName>
    </submittedName>
</protein>
<dbReference type="EMBL" id="CP002467">
    <property type="protein sequence ID" value="ADV82443.1"/>
    <property type="molecule type" value="Genomic_DNA"/>
</dbReference>
<dbReference type="KEGG" id="tsa:AciPR4_1630"/>
<proteinExistence type="predicted"/>
<evidence type="ECO:0000313" key="1">
    <source>
        <dbReference type="EMBL" id="ADV82443.1"/>
    </source>
</evidence>
<dbReference type="HOGENOM" id="CLU_2636829_0_0_0"/>
<accession>E8V386</accession>
<name>E8V386_TERSS</name>
<gene>
    <name evidence="1" type="ordered locus">AciPR4_1630</name>
</gene>
<dbReference type="AlphaFoldDB" id="E8V386"/>
<dbReference type="Proteomes" id="UP000006844">
    <property type="component" value="Chromosome"/>
</dbReference>
<keyword evidence="2" id="KW-1185">Reference proteome</keyword>
<sequence length="77" mass="8375">MRDGQAITSGVDPHHGLVILKQTLVLVSWLLFINSGPNWRYQVDALIEEFFRGESGSGPGTRICHVLGGLDGSLRGQ</sequence>
<reference evidence="1 2" key="1">
    <citation type="journal article" date="2012" name="Stand. Genomic Sci.">
        <title>Complete genome sequence of Terriglobus saanensis type strain SP1PR4(T), an Acidobacteria from tundra soil.</title>
        <authorList>
            <person name="Rawat S.R."/>
            <person name="Mannisto M.K."/>
            <person name="Starovoytov V."/>
            <person name="Goodwin L."/>
            <person name="Nolan M."/>
            <person name="Hauser L."/>
            <person name="Land M."/>
            <person name="Davenport K.W."/>
            <person name="Woyke T."/>
            <person name="Haggblom M.M."/>
        </authorList>
    </citation>
    <scope>NUCLEOTIDE SEQUENCE</scope>
    <source>
        <strain evidence="2">ATCC BAA-1853 / DSM 23119 / SP1PR4</strain>
    </source>
</reference>
<evidence type="ECO:0000313" key="2">
    <source>
        <dbReference type="Proteomes" id="UP000006844"/>
    </source>
</evidence>